<dbReference type="GO" id="GO:0090447">
    <property type="term" value="F:glycerol-3-phosphate 2-O-acyltransferase activity"/>
    <property type="evidence" value="ECO:0007669"/>
    <property type="project" value="TreeGrafter"/>
</dbReference>
<reference evidence="13" key="1">
    <citation type="submission" date="2023-05" db="EMBL/GenBank/DDBJ databases">
        <title>Genome and transcriptome analyses reveal genes involved in the formation of fine ridges on petal epidermal cells in Hibiscus trionum.</title>
        <authorList>
            <person name="Koshimizu S."/>
            <person name="Masuda S."/>
            <person name="Ishii T."/>
            <person name="Shirasu K."/>
            <person name="Hoshino A."/>
            <person name="Arita M."/>
        </authorList>
    </citation>
    <scope>NUCLEOTIDE SEQUENCE</scope>
    <source>
        <strain evidence="13">Hamamatsu line</strain>
    </source>
</reference>
<keyword evidence="8" id="KW-0594">Phospholipid biosynthesis</keyword>
<name>A0A9W7HGV2_HIBTR</name>
<dbReference type="GO" id="GO:0010143">
    <property type="term" value="P:cutin biosynthetic process"/>
    <property type="evidence" value="ECO:0007669"/>
    <property type="project" value="TreeGrafter"/>
</dbReference>
<evidence type="ECO:0000313" key="14">
    <source>
        <dbReference type="Proteomes" id="UP001165190"/>
    </source>
</evidence>
<evidence type="ECO:0000256" key="4">
    <source>
        <dbReference type="ARBA" id="ARBA00022679"/>
    </source>
</evidence>
<keyword evidence="4" id="KW-0808">Transferase</keyword>
<evidence type="ECO:0000256" key="7">
    <source>
        <dbReference type="ARBA" id="ARBA00023136"/>
    </source>
</evidence>
<dbReference type="GO" id="GO:0016791">
    <property type="term" value="F:phosphatase activity"/>
    <property type="evidence" value="ECO:0007669"/>
    <property type="project" value="TreeGrafter"/>
</dbReference>
<dbReference type="Pfam" id="PF23270">
    <property type="entry name" value="HAD_RAM2_N"/>
    <property type="match status" value="1"/>
</dbReference>
<evidence type="ECO:0000256" key="9">
    <source>
        <dbReference type="ARBA" id="ARBA00023264"/>
    </source>
</evidence>
<dbReference type="AlphaFoldDB" id="A0A9W7HGV2"/>
<evidence type="ECO:0000256" key="2">
    <source>
        <dbReference type="ARBA" id="ARBA00007937"/>
    </source>
</evidence>
<feature type="transmembrane region" description="Helical" evidence="11">
    <location>
        <begin position="77"/>
        <end position="97"/>
    </location>
</feature>
<evidence type="ECO:0000256" key="11">
    <source>
        <dbReference type="SAM" id="Phobius"/>
    </source>
</evidence>
<dbReference type="InterPro" id="IPR002123">
    <property type="entry name" value="Plipid/glycerol_acylTrfase"/>
</dbReference>
<gene>
    <name evidence="13" type="ORF">HRI_001388100</name>
</gene>
<evidence type="ECO:0000256" key="6">
    <source>
        <dbReference type="ARBA" id="ARBA00022989"/>
    </source>
</evidence>
<dbReference type="GO" id="GO:0016020">
    <property type="term" value="C:membrane"/>
    <property type="evidence" value="ECO:0007669"/>
    <property type="project" value="UniProtKB-SubCell"/>
</dbReference>
<evidence type="ECO:0000256" key="1">
    <source>
        <dbReference type="ARBA" id="ARBA00004141"/>
    </source>
</evidence>
<dbReference type="Proteomes" id="UP001165190">
    <property type="component" value="Unassembled WGS sequence"/>
</dbReference>
<dbReference type="PANTHER" id="PTHR15486">
    <property type="entry name" value="ANCIENT UBIQUITOUS PROTEIN"/>
    <property type="match status" value="1"/>
</dbReference>
<evidence type="ECO:0000313" key="13">
    <source>
        <dbReference type="EMBL" id="GMI77188.1"/>
    </source>
</evidence>
<proteinExistence type="inferred from homology"/>
<comment type="caution">
    <text evidence="13">The sequence shown here is derived from an EMBL/GenBank/DDBJ whole genome shotgun (WGS) entry which is preliminary data.</text>
</comment>
<accession>A0A9W7HGV2</accession>
<dbReference type="OrthoDB" id="1854593at2759"/>
<dbReference type="EMBL" id="BSYR01000013">
    <property type="protein sequence ID" value="GMI77188.1"/>
    <property type="molecule type" value="Genomic_DNA"/>
</dbReference>
<keyword evidence="9" id="KW-1208">Phospholipid metabolism</keyword>
<keyword evidence="14" id="KW-1185">Reference proteome</keyword>
<dbReference type="InterPro" id="IPR056462">
    <property type="entry name" value="HAD_RAM2/GPAT1-8"/>
</dbReference>
<evidence type="ECO:0000259" key="12">
    <source>
        <dbReference type="SMART" id="SM00563"/>
    </source>
</evidence>
<comment type="similarity">
    <text evidence="2">Belongs to the GPAT/DAPAT family.</text>
</comment>
<protein>
    <submittedName>
        <fullName evidence="13">GLYCEROL-3-PHOSPHATE sn-2-ACYLTRANSFERASE 3</fullName>
    </submittedName>
</protein>
<keyword evidence="10" id="KW-0012">Acyltransferase</keyword>
<sequence>MARIKKFFPVKVFSLVFEILLKTSRKLPYLRFKVSNGAPATQLKFLKNSSFIDEVSKQTLVFDLEGAVLKSYSPFPYFMLVTFEAGGLIRAVILLLLYPLVWLLGHELGLRVLVFVSFVGIKKEKFRAGTAILPKFFLEDVGVVVFDIVMKYERKVAVTGMPRIMVECFLRDYMGTDAVIARELKEFHGYFLGLMEEEIDAAPVINHKMSTHISGLGCFRKSHNQKILAHCKEIYLVTEAEKNTWEVLPRKRYIKQLIFHDGRLAFRPTPLKALPMFVWLPFGFLLHIIRIMVFTSVPYKFSIPLLAFSGLLNTVSTVESPVASVRSEEKLRGVLYVCNHRTLLDPIYIAIALMKSVSAVTYSLSRFSEMLSKGDLVVCPEGTTCREPYLLRFSPLFAELTDEIVPVAINLQGQIATALGFECTGLTRKDKYMILAGNAGII</sequence>
<evidence type="ECO:0000256" key="8">
    <source>
        <dbReference type="ARBA" id="ARBA00023209"/>
    </source>
</evidence>
<dbReference type="GO" id="GO:0008654">
    <property type="term" value="P:phospholipid biosynthetic process"/>
    <property type="evidence" value="ECO:0007669"/>
    <property type="project" value="UniProtKB-KW"/>
</dbReference>
<evidence type="ECO:0000256" key="10">
    <source>
        <dbReference type="ARBA" id="ARBA00023315"/>
    </source>
</evidence>
<dbReference type="SUPFAM" id="SSF69593">
    <property type="entry name" value="Glycerol-3-phosphate (1)-acyltransferase"/>
    <property type="match status" value="1"/>
</dbReference>
<feature type="domain" description="Phospholipid/glycerol acyltransferase" evidence="12">
    <location>
        <begin position="334"/>
        <end position="412"/>
    </location>
</feature>
<keyword evidence="8" id="KW-0443">Lipid metabolism</keyword>
<dbReference type="SMART" id="SM00563">
    <property type="entry name" value="PlsC"/>
    <property type="match status" value="1"/>
</dbReference>
<comment type="subcellular location">
    <subcellularLocation>
        <location evidence="1">Membrane</location>
        <topology evidence="1">Multi-pass membrane protein</topology>
    </subcellularLocation>
</comment>
<keyword evidence="5 11" id="KW-0812">Transmembrane</keyword>
<keyword evidence="6 11" id="KW-1133">Transmembrane helix</keyword>
<keyword evidence="7 11" id="KW-0472">Membrane</keyword>
<dbReference type="PANTHER" id="PTHR15486:SF65">
    <property type="entry name" value="GLYCEROL-3-PHOSPHATE ACYLTRANSFERASE"/>
    <property type="match status" value="1"/>
</dbReference>
<keyword evidence="3" id="KW-0444">Lipid biosynthesis</keyword>
<evidence type="ECO:0000256" key="3">
    <source>
        <dbReference type="ARBA" id="ARBA00022516"/>
    </source>
</evidence>
<evidence type="ECO:0000256" key="5">
    <source>
        <dbReference type="ARBA" id="ARBA00022692"/>
    </source>
</evidence>
<organism evidence="13 14">
    <name type="scientific">Hibiscus trionum</name>
    <name type="common">Flower of an hour</name>
    <dbReference type="NCBI Taxonomy" id="183268"/>
    <lineage>
        <taxon>Eukaryota</taxon>
        <taxon>Viridiplantae</taxon>
        <taxon>Streptophyta</taxon>
        <taxon>Embryophyta</taxon>
        <taxon>Tracheophyta</taxon>
        <taxon>Spermatophyta</taxon>
        <taxon>Magnoliopsida</taxon>
        <taxon>eudicotyledons</taxon>
        <taxon>Gunneridae</taxon>
        <taxon>Pentapetalae</taxon>
        <taxon>rosids</taxon>
        <taxon>malvids</taxon>
        <taxon>Malvales</taxon>
        <taxon>Malvaceae</taxon>
        <taxon>Malvoideae</taxon>
        <taxon>Hibiscus</taxon>
    </lineage>
</organism>